<evidence type="ECO:0000313" key="2">
    <source>
        <dbReference type="Proteomes" id="UP001148662"/>
    </source>
</evidence>
<dbReference type="Proteomes" id="UP001148662">
    <property type="component" value="Unassembled WGS sequence"/>
</dbReference>
<dbReference type="EMBL" id="JANHOG010000085">
    <property type="protein sequence ID" value="KAJ3558504.1"/>
    <property type="molecule type" value="Genomic_DNA"/>
</dbReference>
<evidence type="ECO:0000313" key="1">
    <source>
        <dbReference type="EMBL" id="KAJ3558504.1"/>
    </source>
</evidence>
<keyword evidence="2" id="KW-1185">Reference proteome</keyword>
<organism evidence="1 2">
    <name type="scientific">Phlebia brevispora</name>
    <dbReference type="NCBI Taxonomy" id="194682"/>
    <lineage>
        <taxon>Eukaryota</taxon>
        <taxon>Fungi</taxon>
        <taxon>Dikarya</taxon>
        <taxon>Basidiomycota</taxon>
        <taxon>Agaricomycotina</taxon>
        <taxon>Agaricomycetes</taxon>
        <taxon>Polyporales</taxon>
        <taxon>Meruliaceae</taxon>
        <taxon>Phlebia</taxon>
    </lineage>
</organism>
<comment type="caution">
    <text evidence="1">The sequence shown here is derived from an EMBL/GenBank/DDBJ whole genome shotgun (WGS) entry which is preliminary data.</text>
</comment>
<protein>
    <submittedName>
        <fullName evidence="1">Uncharacterized protein</fullName>
    </submittedName>
</protein>
<name>A0ACC1TD69_9APHY</name>
<proteinExistence type="predicted"/>
<gene>
    <name evidence="1" type="ORF">NM688_g887</name>
</gene>
<accession>A0ACC1TD69</accession>
<sequence length="122" mass="14095">MTLHFILLLKRRPDMTREQFSEYWNTNHARIFMSFKAVKDHIVRYNQFHVLSPAADMIASAGFSVPAFDGAAEFWVDSMEDMLAFIGSEDFKTLGAADEEKFMDRTATQILVGEDRLKWVKP</sequence>
<reference evidence="1" key="1">
    <citation type="submission" date="2022-07" db="EMBL/GenBank/DDBJ databases">
        <title>Genome Sequence of Phlebia brevispora.</title>
        <authorList>
            <person name="Buettner E."/>
        </authorList>
    </citation>
    <scope>NUCLEOTIDE SEQUENCE</scope>
    <source>
        <strain evidence="1">MPL23</strain>
    </source>
</reference>